<reference evidence="3 4" key="1">
    <citation type="submission" date="2019-04" db="EMBL/GenBank/DDBJ databases">
        <authorList>
            <person name="Li J."/>
        </authorList>
    </citation>
    <scope>NUCLEOTIDE SEQUENCE [LARGE SCALE GENOMIC DNA]</scope>
    <source>
        <strain evidence="3 4">KCTC 42687</strain>
    </source>
</reference>
<gene>
    <name evidence="3" type="ORF">FA743_15420</name>
</gene>
<evidence type="ECO:0000313" key="4">
    <source>
        <dbReference type="Proteomes" id="UP000309747"/>
    </source>
</evidence>
<name>A0A4U0R5Z8_9RHOB</name>
<feature type="domain" description="Response regulatory" evidence="2">
    <location>
        <begin position="15"/>
        <end position="128"/>
    </location>
</feature>
<comment type="caution">
    <text evidence="3">The sequence shown here is derived from an EMBL/GenBank/DDBJ whole genome shotgun (WGS) entry which is preliminary data.</text>
</comment>
<dbReference type="SUPFAM" id="SSF52172">
    <property type="entry name" value="CheY-like"/>
    <property type="match status" value="1"/>
</dbReference>
<evidence type="ECO:0000313" key="3">
    <source>
        <dbReference type="EMBL" id="TJZ90315.1"/>
    </source>
</evidence>
<dbReference type="SMART" id="SM00448">
    <property type="entry name" value="REC"/>
    <property type="match status" value="1"/>
</dbReference>
<dbReference type="RefSeq" id="WP_136886991.1">
    <property type="nucleotide sequence ID" value="NZ_SUNI01000017.1"/>
</dbReference>
<dbReference type="Proteomes" id="UP000309747">
    <property type="component" value="Unassembled WGS sequence"/>
</dbReference>
<dbReference type="EMBL" id="SUNI01000017">
    <property type="protein sequence ID" value="TJZ90315.1"/>
    <property type="molecule type" value="Genomic_DNA"/>
</dbReference>
<dbReference type="Gene3D" id="3.40.50.2300">
    <property type="match status" value="1"/>
</dbReference>
<dbReference type="InterPro" id="IPR011006">
    <property type="entry name" value="CheY-like_superfamily"/>
</dbReference>
<dbReference type="OrthoDB" id="582170at2"/>
<feature type="modified residue" description="4-aspartylphosphate" evidence="1">
    <location>
        <position position="65"/>
    </location>
</feature>
<accession>A0A4U0R5Z8</accession>
<protein>
    <submittedName>
        <fullName evidence="3">Response regulator</fullName>
    </submittedName>
</protein>
<evidence type="ECO:0000259" key="2">
    <source>
        <dbReference type="PROSITE" id="PS50110"/>
    </source>
</evidence>
<organism evidence="3 4">
    <name type="scientific">Paracoccus gahaiensis</name>
    <dbReference type="NCBI Taxonomy" id="1706839"/>
    <lineage>
        <taxon>Bacteria</taxon>
        <taxon>Pseudomonadati</taxon>
        <taxon>Pseudomonadota</taxon>
        <taxon>Alphaproteobacteria</taxon>
        <taxon>Rhodobacterales</taxon>
        <taxon>Paracoccaceae</taxon>
        <taxon>Paracoccus</taxon>
    </lineage>
</organism>
<dbReference type="InterPro" id="IPR001789">
    <property type="entry name" value="Sig_transdc_resp-reg_receiver"/>
</dbReference>
<dbReference type="PROSITE" id="PS50110">
    <property type="entry name" value="RESPONSE_REGULATORY"/>
    <property type="match status" value="1"/>
</dbReference>
<dbReference type="GO" id="GO:0000160">
    <property type="term" value="P:phosphorelay signal transduction system"/>
    <property type="evidence" value="ECO:0007669"/>
    <property type="project" value="InterPro"/>
</dbReference>
<proteinExistence type="predicted"/>
<keyword evidence="4" id="KW-1185">Reference proteome</keyword>
<sequence length="139" mass="14957">MTRMQDDDPHAALRLVLVVEDEPLIALDIQMMLEDHGYGVQGPAGSIEAALALLDRARPDLAVLDLNLHGKLVLPVAERLLALGVPFILASAYASAEFTGRNRIFTDVQRVDKPILERCLLEALGRASACGPPAAPRPS</sequence>
<keyword evidence="1" id="KW-0597">Phosphoprotein</keyword>
<evidence type="ECO:0000256" key="1">
    <source>
        <dbReference type="PROSITE-ProRule" id="PRU00169"/>
    </source>
</evidence>
<dbReference type="Pfam" id="PF00072">
    <property type="entry name" value="Response_reg"/>
    <property type="match status" value="1"/>
</dbReference>
<dbReference type="AlphaFoldDB" id="A0A4U0R5Z8"/>